<feature type="region of interest" description="Disordered" evidence="1">
    <location>
        <begin position="164"/>
        <end position="234"/>
    </location>
</feature>
<evidence type="ECO:0000313" key="3">
    <source>
        <dbReference type="EMBL" id="KAJ7035156.1"/>
    </source>
</evidence>
<dbReference type="SUPFAM" id="SSF54160">
    <property type="entry name" value="Chromo domain-like"/>
    <property type="match status" value="1"/>
</dbReference>
<name>A0AAD6SY19_9AGAR</name>
<protein>
    <recommendedName>
        <fullName evidence="2">Chromo domain-containing protein</fullName>
    </recommendedName>
</protein>
<reference evidence="3" key="1">
    <citation type="submission" date="2023-03" db="EMBL/GenBank/DDBJ databases">
        <title>Massive genome expansion in bonnet fungi (Mycena s.s.) driven by repeated elements and novel gene families across ecological guilds.</title>
        <authorList>
            <consortium name="Lawrence Berkeley National Laboratory"/>
            <person name="Harder C.B."/>
            <person name="Miyauchi S."/>
            <person name="Viragh M."/>
            <person name="Kuo A."/>
            <person name="Thoen E."/>
            <person name="Andreopoulos B."/>
            <person name="Lu D."/>
            <person name="Skrede I."/>
            <person name="Drula E."/>
            <person name="Henrissat B."/>
            <person name="Morin E."/>
            <person name="Kohler A."/>
            <person name="Barry K."/>
            <person name="LaButti K."/>
            <person name="Morin E."/>
            <person name="Salamov A."/>
            <person name="Lipzen A."/>
            <person name="Mereny Z."/>
            <person name="Hegedus B."/>
            <person name="Baldrian P."/>
            <person name="Stursova M."/>
            <person name="Weitz H."/>
            <person name="Taylor A."/>
            <person name="Grigoriev I.V."/>
            <person name="Nagy L.G."/>
            <person name="Martin F."/>
            <person name="Kauserud H."/>
        </authorList>
    </citation>
    <scope>NUCLEOTIDE SEQUENCE</scope>
    <source>
        <strain evidence="3">CBHHK200</strain>
    </source>
</reference>
<proteinExistence type="predicted"/>
<dbReference type="InterPro" id="IPR000953">
    <property type="entry name" value="Chromo/chromo_shadow_dom"/>
</dbReference>
<comment type="caution">
    <text evidence="3">The sequence shown here is derived from an EMBL/GenBank/DDBJ whole genome shotgun (WGS) entry which is preliminary data.</text>
</comment>
<organism evidence="3 4">
    <name type="scientific">Mycena alexandri</name>
    <dbReference type="NCBI Taxonomy" id="1745969"/>
    <lineage>
        <taxon>Eukaryota</taxon>
        <taxon>Fungi</taxon>
        <taxon>Dikarya</taxon>
        <taxon>Basidiomycota</taxon>
        <taxon>Agaricomycotina</taxon>
        <taxon>Agaricomycetes</taxon>
        <taxon>Agaricomycetidae</taxon>
        <taxon>Agaricales</taxon>
        <taxon>Marasmiineae</taxon>
        <taxon>Mycenaceae</taxon>
        <taxon>Mycena</taxon>
    </lineage>
</organism>
<evidence type="ECO:0000313" key="4">
    <source>
        <dbReference type="Proteomes" id="UP001218188"/>
    </source>
</evidence>
<feature type="compositionally biased region" description="Polar residues" evidence="1">
    <location>
        <begin position="1"/>
        <end position="20"/>
    </location>
</feature>
<dbReference type="EMBL" id="JARJCM010000052">
    <property type="protein sequence ID" value="KAJ7035156.1"/>
    <property type="molecule type" value="Genomic_DNA"/>
</dbReference>
<gene>
    <name evidence="3" type="ORF">C8F04DRAFT_540748</name>
</gene>
<dbReference type="GO" id="GO:0006338">
    <property type="term" value="P:chromatin remodeling"/>
    <property type="evidence" value="ECO:0007669"/>
    <property type="project" value="UniProtKB-ARBA"/>
</dbReference>
<accession>A0AAD6SY19</accession>
<dbReference type="Proteomes" id="UP001218188">
    <property type="component" value="Unassembled WGS sequence"/>
</dbReference>
<dbReference type="AlphaFoldDB" id="A0AAD6SY19"/>
<evidence type="ECO:0000259" key="2">
    <source>
        <dbReference type="PROSITE" id="PS50013"/>
    </source>
</evidence>
<dbReference type="PROSITE" id="PS50013">
    <property type="entry name" value="CHROMO_2"/>
    <property type="match status" value="1"/>
</dbReference>
<feature type="domain" description="Chromo" evidence="2">
    <location>
        <begin position="49"/>
        <end position="97"/>
    </location>
</feature>
<dbReference type="InterPro" id="IPR016197">
    <property type="entry name" value="Chromo-like_dom_sf"/>
</dbReference>
<keyword evidence="4" id="KW-1185">Reference proteome</keyword>
<evidence type="ECO:0000256" key="1">
    <source>
        <dbReference type="SAM" id="MobiDB-lite"/>
    </source>
</evidence>
<sequence length="255" mass="28301">MPSQKTSKPTRTQSTQSLGKQSKKTDASAIWRASPTPPAQWGDEEDVDYDMEIVGEEVGYEGKMRFEVKWKGWKRADGTSTTWEGPNTISEPLPTPQWTAKRLAALPKTTDVKLWGTTDIVNTLTRERKQGYAPQTPEQLAALQDDTDELMRKMEELRVENAELINKGKQAQTETQSMPLPRRSQLVPPPNAQVQAGPSARRIPPVQVNADAGPSRLPSAPAPAPPLPKAKPMPPISLTVSPSYSCSQFHFHFHR</sequence>
<feature type="region of interest" description="Disordered" evidence="1">
    <location>
        <begin position="1"/>
        <end position="46"/>
    </location>
</feature>
<feature type="compositionally biased region" description="Pro residues" evidence="1">
    <location>
        <begin position="220"/>
        <end position="234"/>
    </location>
</feature>
<feature type="compositionally biased region" description="Polar residues" evidence="1">
    <location>
        <begin position="169"/>
        <end position="178"/>
    </location>
</feature>